<dbReference type="Gene3D" id="2.90.10.10">
    <property type="entry name" value="Bulb-type lectin domain"/>
    <property type="match status" value="1"/>
</dbReference>
<proteinExistence type="predicted"/>
<dbReference type="PANTHER" id="PTHR32444:SF118">
    <property type="entry name" value="OS09G0551150 PROTEIN"/>
    <property type="match status" value="1"/>
</dbReference>
<dbReference type="InterPro" id="IPR036426">
    <property type="entry name" value="Bulb-type_lectin_dom_sf"/>
</dbReference>
<dbReference type="PANTHER" id="PTHR32444">
    <property type="entry name" value="BULB-TYPE LECTIN DOMAIN-CONTAINING PROTEIN"/>
    <property type="match status" value="1"/>
</dbReference>
<keyword evidence="4" id="KW-0430">Lectin</keyword>
<feature type="non-terminal residue" evidence="7">
    <location>
        <position position="210"/>
    </location>
</feature>
<keyword evidence="8" id="KW-1185">Reference proteome</keyword>
<dbReference type="Pfam" id="PF00954">
    <property type="entry name" value="S_locus_glycop"/>
    <property type="match status" value="1"/>
</dbReference>
<keyword evidence="3" id="KW-0677">Repeat</keyword>
<evidence type="ECO:0000256" key="1">
    <source>
        <dbReference type="ARBA" id="ARBA00022546"/>
    </source>
</evidence>
<sequence>LPGIWYNTISQQTIIWVANWDWGINNSTGVLSFYNNGSLVLSHARGEVYWSTGAAAGVTSPVARVLDSTNFVVTGSGGGAPTWQSFDYPTDSLLSAMKLGGNAAVEEGAMDRAAFSGIPEMKTYDMFAFRFHNSTDEEYYQFDILNNTVLSRLGLVERMVWIEGTKSWNRFWFAPKDQCDSVSPCGPFSICNTNDSPICSCVQGFKPQSP</sequence>
<dbReference type="GO" id="GO:0051707">
    <property type="term" value="P:response to other organism"/>
    <property type="evidence" value="ECO:0007669"/>
    <property type="project" value="UniProtKB-ARBA"/>
</dbReference>
<dbReference type="GO" id="GO:0005537">
    <property type="term" value="F:D-mannose binding"/>
    <property type="evidence" value="ECO:0007669"/>
    <property type="project" value="UniProtKB-KW"/>
</dbReference>
<evidence type="ECO:0000313" key="7">
    <source>
        <dbReference type="EMBL" id="MQL67732.1"/>
    </source>
</evidence>
<organism evidence="7 8">
    <name type="scientific">Colocasia esculenta</name>
    <name type="common">Wild taro</name>
    <name type="synonym">Arum esculentum</name>
    <dbReference type="NCBI Taxonomy" id="4460"/>
    <lineage>
        <taxon>Eukaryota</taxon>
        <taxon>Viridiplantae</taxon>
        <taxon>Streptophyta</taxon>
        <taxon>Embryophyta</taxon>
        <taxon>Tracheophyta</taxon>
        <taxon>Spermatophyta</taxon>
        <taxon>Magnoliopsida</taxon>
        <taxon>Liliopsida</taxon>
        <taxon>Araceae</taxon>
        <taxon>Aroideae</taxon>
        <taxon>Colocasieae</taxon>
        <taxon>Colocasia</taxon>
    </lineage>
</organism>
<dbReference type="Proteomes" id="UP000652761">
    <property type="component" value="Unassembled WGS sequence"/>
</dbReference>
<evidence type="ECO:0000256" key="5">
    <source>
        <dbReference type="ARBA" id="ARBA00023157"/>
    </source>
</evidence>
<dbReference type="AlphaFoldDB" id="A0A843T5R3"/>
<accession>A0A843T5R3</accession>
<evidence type="ECO:0000259" key="6">
    <source>
        <dbReference type="PROSITE" id="PS50927"/>
    </source>
</evidence>
<evidence type="ECO:0000313" key="8">
    <source>
        <dbReference type="Proteomes" id="UP000652761"/>
    </source>
</evidence>
<keyword evidence="1" id="KW-0348">Hemagglutinin</keyword>
<keyword evidence="5" id="KW-1015">Disulfide bond</keyword>
<evidence type="ECO:0000256" key="2">
    <source>
        <dbReference type="ARBA" id="ARBA00022729"/>
    </source>
</evidence>
<dbReference type="EMBL" id="NMUH01000001">
    <property type="protein sequence ID" value="MQL67732.1"/>
    <property type="molecule type" value="Genomic_DNA"/>
</dbReference>
<keyword evidence="4" id="KW-0465">Mannose-binding</keyword>
<keyword evidence="2" id="KW-0732">Signal</keyword>
<dbReference type="SUPFAM" id="SSF51110">
    <property type="entry name" value="alpha-D-mannose-specific plant lectins"/>
    <property type="match status" value="1"/>
</dbReference>
<reference evidence="7" key="1">
    <citation type="submission" date="2017-07" db="EMBL/GenBank/DDBJ databases">
        <title>Taro Niue Genome Assembly and Annotation.</title>
        <authorList>
            <person name="Atibalentja N."/>
            <person name="Keating K."/>
            <person name="Fields C.J."/>
        </authorList>
    </citation>
    <scope>NUCLEOTIDE SEQUENCE</scope>
    <source>
        <strain evidence="7">Niue_2</strain>
        <tissue evidence="7">Leaf</tissue>
    </source>
</reference>
<dbReference type="PROSITE" id="PS50927">
    <property type="entry name" value="BULB_LECTIN"/>
    <property type="match status" value="1"/>
</dbReference>
<name>A0A843T5R3_COLES</name>
<dbReference type="GO" id="GO:0048544">
    <property type="term" value="P:recognition of pollen"/>
    <property type="evidence" value="ECO:0007669"/>
    <property type="project" value="InterPro"/>
</dbReference>
<dbReference type="OrthoDB" id="785331at2759"/>
<evidence type="ECO:0000256" key="3">
    <source>
        <dbReference type="ARBA" id="ARBA00022737"/>
    </source>
</evidence>
<evidence type="ECO:0000256" key="4">
    <source>
        <dbReference type="ARBA" id="ARBA00023035"/>
    </source>
</evidence>
<feature type="domain" description="Bulb-type lectin" evidence="6">
    <location>
        <begin position="1"/>
        <end position="86"/>
    </location>
</feature>
<comment type="caution">
    <text evidence="7">The sequence shown here is derived from an EMBL/GenBank/DDBJ whole genome shotgun (WGS) entry which is preliminary data.</text>
</comment>
<dbReference type="Pfam" id="PF01453">
    <property type="entry name" value="B_lectin"/>
    <property type="match status" value="1"/>
</dbReference>
<gene>
    <name evidence="7" type="ORF">Taro_000020</name>
</gene>
<dbReference type="InterPro" id="IPR001480">
    <property type="entry name" value="Bulb-type_lectin_dom"/>
</dbReference>
<dbReference type="InterPro" id="IPR000858">
    <property type="entry name" value="S_locus_glycoprot_dom"/>
</dbReference>
<protein>
    <recommendedName>
        <fullName evidence="6">Bulb-type lectin domain-containing protein</fullName>
    </recommendedName>
</protein>